<evidence type="ECO:0000313" key="1">
    <source>
        <dbReference type="EMBL" id="CAI9971135.1"/>
    </source>
</evidence>
<evidence type="ECO:0000313" key="3">
    <source>
        <dbReference type="Proteomes" id="UP001642409"/>
    </source>
</evidence>
<organism evidence="1">
    <name type="scientific">Hexamita inflata</name>
    <dbReference type="NCBI Taxonomy" id="28002"/>
    <lineage>
        <taxon>Eukaryota</taxon>
        <taxon>Metamonada</taxon>
        <taxon>Diplomonadida</taxon>
        <taxon>Hexamitidae</taxon>
        <taxon>Hexamitinae</taxon>
        <taxon>Hexamita</taxon>
    </lineage>
</organism>
<dbReference type="EMBL" id="CATOUU010001089">
    <property type="protein sequence ID" value="CAI9971135.1"/>
    <property type="molecule type" value="Genomic_DNA"/>
</dbReference>
<dbReference type="EMBL" id="CAXDID020000366">
    <property type="protein sequence ID" value="CAL6082681.1"/>
    <property type="molecule type" value="Genomic_DNA"/>
</dbReference>
<dbReference type="AlphaFoldDB" id="A0AA86RR82"/>
<name>A0AA86RR82_9EUKA</name>
<reference evidence="2 3" key="2">
    <citation type="submission" date="2024-07" db="EMBL/GenBank/DDBJ databases">
        <authorList>
            <person name="Akdeniz Z."/>
        </authorList>
    </citation>
    <scope>NUCLEOTIDE SEQUENCE [LARGE SCALE GENOMIC DNA]</scope>
</reference>
<protein>
    <submittedName>
        <fullName evidence="2">Hypothetical_protein</fullName>
    </submittedName>
</protein>
<gene>
    <name evidence="1" type="ORF">HINF_LOCUS58780</name>
    <name evidence="2" type="ORF">HINF_LOCUS61362</name>
</gene>
<proteinExistence type="predicted"/>
<keyword evidence="3" id="KW-1185">Reference proteome</keyword>
<reference evidence="1" key="1">
    <citation type="submission" date="2023-06" db="EMBL/GenBank/DDBJ databases">
        <authorList>
            <person name="Kurt Z."/>
        </authorList>
    </citation>
    <scope>NUCLEOTIDE SEQUENCE</scope>
</reference>
<dbReference type="Proteomes" id="UP001642409">
    <property type="component" value="Unassembled WGS sequence"/>
</dbReference>
<accession>A0AA86RR82</accession>
<sequence>MLQIQQEYKLIECLSQLLQVKQCAKQVSFYVLMLPDNLHTRIFHEVALLLQTSEKQVREQFQLLTIKYLVKDTIKSPQPTEDLNTTRCYNLIENHPRTQSQASIKFQNRYSEAIQKVMNIQQPDNKKLCQELLNYFENYGSIKFWKQMHELIPEKSKVQLREYFQNSFKRFVHQEYLSQEDKIVLKDLIIQMKDRKPSEIADKFMEIAKDKNYFKRNVIMYVVNMKK</sequence>
<evidence type="ECO:0000313" key="2">
    <source>
        <dbReference type="EMBL" id="CAL6082681.1"/>
    </source>
</evidence>
<comment type="caution">
    <text evidence="1">The sequence shown here is derived from an EMBL/GenBank/DDBJ whole genome shotgun (WGS) entry which is preliminary data.</text>
</comment>